<keyword evidence="8" id="KW-0031">Aminopeptidase</keyword>
<dbReference type="InterPro" id="IPR036005">
    <property type="entry name" value="Creatinase/aminopeptidase-like"/>
</dbReference>
<keyword evidence="4" id="KW-0378">Hydrolase</keyword>
<dbReference type="SUPFAM" id="SSF55920">
    <property type="entry name" value="Creatinase/aminopeptidase"/>
    <property type="match status" value="1"/>
</dbReference>
<dbReference type="GO" id="GO:0030145">
    <property type="term" value="F:manganese ion binding"/>
    <property type="evidence" value="ECO:0007669"/>
    <property type="project" value="InterPro"/>
</dbReference>
<comment type="cofactor">
    <cofactor evidence="1">
        <name>Mn(2+)</name>
        <dbReference type="ChEBI" id="CHEBI:29035"/>
    </cofactor>
</comment>
<evidence type="ECO:0000256" key="1">
    <source>
        <dbReference type="ARBA" id="ARBA00001936"/>
    </source>
</evidence>
<evidence type="ECO:0000256" key="4">
    <source>
        <dbReference type="ARBA" id="ARBA00022801"/>
    </source>
</evidence>
<dbReference type="InterPro" id="IPR001131">
    <property type="entry name" value="Peptidase_M24B_aminopep-P_CS"/>
</dbReference>
<evidence type="ECO:0000256" key="5">
    <source>
        <dbReference type="ARBA" id="ARBA00023211"/>
    </source>
</evidence>
<dbReference type="OrthoDB" id="10261878at2759"/>
<dbReference type="Proteomes" id="UP000076738">
    <property type="component" value="Unassembled WGS sequence"/>
</dbReference>
<evidence type="ECO:0000256" key="6">
    <source>
        <dbReference type="RuleBase" id="RU000590"/>
    </source>
</evidence>
<dbReference type="GO" id="GO:0006508">
    <property type="term" value="P:proteolysis"/>
    <property type="evidence" value="ECO:0007669"/>
    <property type="project" value="TreeGrafter"/>
</dbReference>
<evidence type="ECO:0000256" key="3">
    <source>
        <dbReference type="ARBA" id="ARBA00022723"/>
    </source>
</evidence>
<comment type="similarity">
    <text evidence="2 6">Belongs to the peptidase M24B family.</text>
</comment>
<dbReference type="STRING" id="1330018.A0A167J821"/>
<dbReference type="InterPro" id="IPR000994">
    <property type="entry name" value="Pept_M24"/>
</dbReference>
<accession>A0A167J821</accession>
<dbReference type="PANTHER" id="PTHR43226:SF1">
    <property type="entry name" value="XAA-PRO DIPEPTIDASE"/>
    <property type="match status" value="1"/>
</dbReference>
<evidence type="ECO:0000259" key="7">
    <source>
        <dbReference type="SMART" id="SM01011"/>
    </source>
</evidence>
<dbReference type="EMBL" id="KV417302">
    <property type="protein sequence ID" value="KZO93330.1"/>
    <property type="molecule type" value="Genomic_DNA"/>
</dbReference>
<dbReference type="PANTHER" id="PTHR43226">
    <property type="entry name" value="XAA-PRO AMINOPEPTIDASE 3"/>
    <property type="match status" value="1"/>
</dbReference>
<evidence type="ECO:0000256" key="2">
    <source>
        <dbReference type="ARBA" id="ARBA00008766"/>
    </source>
</evidence>
<dbReference type="SUPFAM" id="SSF53092">
    <property type="entry name" value="Creatinase/prolidase N-terminal domain"/>
    <property type="match status" value="1"/>
</dbReference>
<keyword evidence="8" id="KW-0645">Protease</keyword>
<evidence type="ECO:0000313" key="9">
    <source>
        <dbReference type="Proteomes" id="UP000076738"/>
    </source>
</evidence>
<dbReference type="InterPro" id="IPR052433">
    <property type="entry name" value="X-Pro_dipept-like"/>
</dbReference>
<dbReference type="Pfam" id="PF00557">
    <property type="entry name" value="Peptidase_M24"/>
    <property type="match status" value="1"/>
</dbReference>
<dbReference type="GO" id="GO:0070006">
    <property type="term" value="F:metalloaminopeptidase activity"/>
    <property type="evidence" value="ECO:0007669"/>
    <property type="project" value="InterPro"/>
</dbReference>
<keyword evidence="9" id="KW-1185">Reference proteome</keyword>
<organism evidence="8 9">
    <name type="scientific">Calocera viscosa (strain TUFC12733)</name>
    <dbReference type="NCBI Taxonomy" id="1330018"/>
    <lineage>
        <taxon>Eukaryota</taxon>
        <taxon>Fungi</taxon>
        <taxon>Dikarya</taxon>
        <taxon>Basidiomycota</taxon>
        <taxon>Agaricomycotina</taxon>
        <taxon>Dacrymycetes</taxon>
        <taxon>Dacrymycetales</taxon>
        <taxon>Dacrymycetaceae</taxon>
        <taxon>Calocera</taxon>
    </lineage>
</organism>
<sequence length="572" mass="61699">MADLYPARAHALKVLNDLLLLLPEADRTKPQLLFLQSKPVTYRDDTDRELPFRQESNFYHLSGCLLPNSSLLISYLPEPASSGSEANGAEVKEANVLSTLFVPEEDPLEVLWSPAPPSLEEAEKAHDASCVKPTSVLPHLLADLLGATPEALLHTLPSSPAPFPPLPEAVHSLASSHGSTAAYLLPALHRSRLLKDPHEVARIRKANAISSRAHELVMRLLGTYAGQARRETRGGEMPGEWRIQKEGDAEAVFVASCRREDAIHQAYLPIVASSVRAATLHYCCNDKAFSWGPIPRETSHLHSLLGGHAHTNGHAADGEGEGEKYLQAQVLLIDAGCEWDCYASDITRVTPLGNGGRFTPEARAIYSIVLKMQTEAISSLRPGVHWDSVQLQCHVTLVREFLALGLFVGEEKEVLASGVSAAFFPHGVGHSLGLDVHDVPSASKPLRAEVPEKSGENPEFYTYLRLRLPLQAGMVLTVEPGIYFSPHQLAPIRSSPFINHPLLAAYEPVGGVRIEDVLLITEEGCENLTPAKKGVEEVERLASGAAGAGGRGRGGVVGVLEGVAEKVLGGGW</sequence>
<name>A0A167J821_CALVF</name>
<dbReference type="SMART" id="SM01011">
    <property type="entry name" value="AMP_N"/>
    <property type="match status" value="1"/>
</dbReference>
<dbReference type="Gene3D" id="3.40.350.10">
    <property type="entry name" value="Creatinase/prolidase N-terminal domain"/>
    <property type="match status" value="1"/>
</dbReference>
<dbReference type="Pfam" id="PF05195">
    <property type="entry name" value="AMP_N"/>
    <property type="match status" value="1"/>
</dbReference>
<dbReference type="InterPro" id="IPR029149">
    <property type="entry name" value="Creatin/AminoP/Spt16_N"/>
</dbReference>
<feature type="domain" description="Aminopeptidase P N-terminal" evidence="7">
    <location>
        <begin position="5"/>
        <end position="162"/>
    </location>
</feature>
<gene>
    <name evidence="8" type="ORF">CALVIDRAFT_529528</name>
</gene>
<dbReference type="InterPro" id="IPR007865">
    <property type="entry name" value="Aminopep_P_N"/>
</dbReference>
<evidence type="ECO:0000313" key="8">
    <source>
        <dbReference type="EMBL" id="KZO93330.1"/>
    </source>
</evidence>
<keyword evidence="3 6" id="KW-0479">Metal-binding</keyword>
<keyword evidence="5" id="KW-0464">Manganese</keyword>
<dbReference type="AlphaFoldDB" id="A0A167J821"/>
<dbReference type="PROSITE" id="PS00491">
    <property type="entry name" value="PROLINE_PEPTIDASE"/>
    <property type="match status" value="1"/>
</dbReference>
<proteinExistence type="inferred from homology"/>
<reference evidence="8 9" key="1">
    <citation type="journal article" date="2016" name="Mol. Biol. Evol.">
        <title>Comparative Genomics of Early-Diverging Mushroom-Forming Fungi Provides Insights into the Origins of Lignocellulose Decay Capabilities.</title>
        <authorList>
            <person name="Nagy L.G."/>
            <person name="Riley R."/>
            <person name="Tritt A."/>
            <person name="Adam C."/>
            <person name="Daum C."/>
            <person name="Floudas D."/>
            <person name="Sun H."/>
            <person name="Yadav J.S."/>
            <person name="Pangilinan J."/>
            <person name="Larsson K.H."/>
            <person name="Matsuura K."/>
            <person name="Barry K."/>
            <person name="Labutti K."/>
            <person name="Kuo R."/>
            <person name="Ohm R.A."/>
            <person name="Bhattacharya S.S."/>
            <person name="Shirouzu T."/>
            <person name="Yoshinaga Y."/>
            <person name="Martin F.M."/>
            <person name="Grigoriev I.V."/>
            <person name="Hibbett D.S."/>
        </authorList>
    </citation>
    <scope>NUCLEOTIDE SEQUENCE [LARGE SCALE GENOMIC DNA]</scope>
    <source>
        <strain evidence="8 9">TUFC12733</strain>
    </source>
</reference>
<protein>
    <submittedName>
        <fullName evidence="8">Creatinase/aminopeptidase</fullName>
    </submittedName>
</protein>
<dbReference type="Gene3D" id="3.90.230.10">
    <property type="entry name" value="Creatinase/methionine aminopeptidase superfamily"/>
    <property type="match status" value="1"/>
</dbReference>